<dbReference type="Pfam" id="PF03431">
    <property type="entry name" value="RNA_replicase_B"/>
    <property type="match status" value="1"/>
</dbReference>
<evidence type="ECO:0000256" key="5">
    <source>
        <dbReference type="ARBA" id="ARBA00022741"/>
    </source>
</evidence>
<dbReference type="GO" id="GO:0046872">
    <property type="term" value="F:metal ion binding"/>
    <property type="evidence" value="ECO:0007669"/>
    <property type="project" value="UniProtKB-KW"/>
</dbReference>
<feature type="binding site" evidence="9">
    <location>
        <position position="251"/>
    </location>
    <ligand>
        <name>Mg(2+)</name>
        <dbReference type="ChEBI" id="CHEBI:18420"/>
        <label>2</label>
    </ligand>
</feature>
<evidence type="ECO:0000259" key="10">
    <source>
        <dbReference type="PROSITE" id="PS50522"/>
    </source>
</evidence>
<dbReference type="SUPFAM" id="SSF56672">
    <property type="entry name" value="DNA/RNA polymerases"/>
    <property type="match status" value="1"/>
</dbReference>
<feature type="domain" description="RdRp catalytic" evidence="10">
    <location>
        <begin position="236"/>
        <end position="369"/>
    </location>
</feature>
<dbReference type="GO" id="GO:0039694">
    <property type="term" value="P:viral RNA genome replication"/>
    <property type="evidence" value="ECO:0007669"/>
    <property type="project" value="InterPro"/>
</dbReference>
<keyword evidence="9" id="KW-0460">Magnesium</keyword>
<comment type="catalytic activity">
    <reaction evidence="8">
        <text>RNA(n) + a ribonucleoside 5'-triphosphate = RNA(n+1) + diphosphate</text>
        <dbReference type="Rhea" id="RHEA:21248"/>
        <dbReference type="Rhea" id="RHEA-COMP:14527"/>
        <dbReference type="Rhea" id="RHEA-COMP:17342"/>
        <dbReference type="ChEBI" id="CHEBI:33019"/>
        <dbReference type="ChEBI" id="CHEBI:61557"/>
        <dbReference type="ChEBI" id="CHEBI:140395"/>
        <dbReference type="EC" id="2.7.7.48"/>
    </reaction>
</comment>
<evidence type="ECO:0000313" key="11">
    <source>
        <dbReference type="EMBL" id="QDH89832.1"/>
    </source>
</evidence>
<proteinExistence type="predicted"/>
<accession>A0A514D8A6</accession>
<evidence type="ECO:0000256" key="6">
    <source>
        <dbReference type="ARBA" id="ARBA00022953"/>
    </source>
</evidence>
<dbReference type="InterPro" id="IPR007096">
    <property type="entry name" value="RNA-dir_Rpol_cat_phage"/>
</dbReference>
<dbReference type="InterPro" id="IPR005093">
    <property type="entry name" value="RNArep_beta"/>
</dbReference>
<name>A0A514D8A6_9VIRU</name>
<evidence type="ECO:0000256" key="3">
    <source>
        <dbReference type="ARBA" id="ARBA00022679"/>
    </source>
</evidence>
<comment type="cofactor">
    <cofactor evidence="9">
        <name>Mg(2+)</name>
        <dbReference type="ChEBI" id="CHEBI:18420"/>
    </cofactor>
    <text evidence="9">Binds 2 Mg(2+) per subunit.</text>
</comment>
<keyword evidence="2 11" id="KW-0696">RNA-directed RNA polymerase</keyword>
<protein>
    <recommendedName>
        <fullName evidence="1">RNA-directed RNA polymerase</fullName>
        <ecNumber evidence="1">2.7.7.48</ecNumber>
    </recommendedName>
    <alternativeName>
        <fullName evidence="7">RNA replicase beta chain</fullName>
    </alternativeName>
</protein>
<keyword evidence="5" id="KW-0547">Nucleotide-binding</keyword>
<keyword evidence="6" id="KW-0693">Viral RNA replication</keyword>
<evidence type="ECO:0000256" key="2">
    <source>
        <dbReference type="ARBA" id="ARBA00022484"/>
    </source>
</evidence>
<dbReference type="PROSITE" id="PS50522">
    <property type="entry name" value="RDRP_PHAGE"/>
    <property type="match status" value="1"/>
</dbReference>
<keyword evidence="4" id="KW-0548">Nucleotidyltransferase</keyword>
<organism evidence="11">
    <name type="scientific">Leviviridae sp</name>
    <dbReference type="NCBI Taxonomy" id="2027243"/>
    <lineage>
        <taxon>Viruses</taxon>
        <taxon>Riboviria</taxon>
        <taxon>Orthornavirae</taxon>
        <taxon>Lenarviricota</taxon>
        <taxon>Leviviricetes</taxon>
        <taxon>Norzivirales</taxon>
        <taxon>Fiersviridae</taxon>
    </lineage>
</organism>
<keyword evidence="3" id="KW-0808">Transferase</keyword>
<gene>
    <name evidence="11" type="ORF">H1BulkLitter4270_000001</name>
</gene>
<evidence type="ECO:0000256" key="7">
    <source>
        <dbReference type="ARBA" id="ARBA00030248"/>
    </source>
</evidence>
<evidence type="ECO:0000256" key="1">
    <source>
        <dbReference type="ARBA" id="ARBA00012494"/>
    </source>
</evidence>
<evidence type="ECO:0000256" key="9">
    <source>
        <dbReference type="PIRSR" id="PIRSR605093-1"/>
    </source>
</evidence>
<evidence type="ECO:0000256" key="4">
    <source>
        <dbReference type="ARBA" id="ARBA00022695"/>
    </source>
</evidence>
<evidence type="ECO:0000256" key="8">
    <source>
        <dbReference type="ARBA" id="ARBA00048744"/>
    </source>
</evidence>
<dbReference type="InterPro" id="IPR043502">
    <property type="entry name" value="DNA/RNA_pol_sf"/>
</dbReference>
<feature type="non-terminal residue" evidence="11">
    <location>
        <position position="565"/>
    </location>
</feature>
<dbReference type="GO" id="GO:0000166">
    <property type="term" value="F:nucleotide binding"/>
    <property type="evidence" value="ECO:0007669"/>
    <property type="project" value="UniProtKB-KW"/>
</dbReference>
<feature type="binding site" evidence="9">
    <location>
        <position position="338"/>
    </location>
    <ligand>
        <name>Mg(2+)</name>
        <dbReference type="ChEBI" id="CHEBI:18420"/>
        <label>2</label>
    </ligand>
</feature>
<feature type="binding site" evidence="9">
    <location>
        <position position="337"/>
    </location>
    <ligand>
        <name>Mg(2+)</name>
        <dbReference type="ChEBI" id="CHEBI:18420"/>
        <label>2</label>
    </ligand>
</feature>
<keyword evidence="9" id="KW-0479">Metal-binding</keyword>
<sequence length="565" mass="64856">MSNRSSVLYDAIHSDVQAHLVENLDFDNPWYSHKQFASTYLLSNVIRKWIPQDTKVPDAAAYESFISANNRCKEWTYCPQWEVDRVVLGEIQRDIENLLSEDGLPFLDSFYDLLREGRPGPGAARGALGTSLYSKFFSSRLTSTSLMLYKLYSDYSQWIPSFCEAECQRFQEFGPAEIVNGSKCTFVPKTDSSSRMVCVEPSLNMFFQLGLATLLEKRLKRSFGIDLKTQPDVNRELAKRGSIDGTLCTIDLSSASDSVSLQLVKLLFPRWFFDTLMELRSPSVLIGQSEVRLNMISTMGNGFTFPLQTIIFSAILRSVNRVFLSNRVSHEWSCFGDDLICRTEVFDRVCYYLRQFGFLTNPKKTFNRGLFRESCGSDWYNGQAVRPVFVKQLRTSQDVTVAINLLLRWSASTSIPLQESIRYLYSLISPRFRYLVPFSENLDAGIHVPSRYLDTITKDENGTSIYRRFLSRPHVIRIKENSISGAGRYKKLLYNPHGLFISFLYGELVNMHISVRHNRTMYTTNVAKTPYWDYWPVGVSGTGPSYTWQQWETTVLIISREGRPS</sequence>
<dbReference type="EMBL" id="MN035071">
    <property type="protein sequence ID" value="QDH89832.1"/>
    <property type="molecule type" value="Genomic_RNA"/>
</dbReference>
<dbReference type="EC" id="2.7.7.48" evidence="1"/>
<reference evidence="11" key="1">
    <citation type="submission" date="2019-05" db="EMBL/GenBank/DDBJ databases">
        <title>Metatranscriptomic reconstruction reveals RNA viruses with the potential to shape carbon cycling in soil.</title>
        <authorList>
            <person name="Starr E.P."/>
            <person name="Nuccio E."/>
            <person name="Pett-Ridge J."/>
            <person name="Banfield J.F."/>
            <person name="Firestone M.K."/>
        </authorList>
    </citation>
    <scope>NUCLEOTIDE SEQUENCE</scope>
    <source>
        <strain evidence="11">H1_Bulk_Litter_4_scaffold_270</strain>
    </source>
</reference>
<dbReference type="GO" id="GO:0003968">
    <property type="term" value="F:RNA-directed RNA polymerase activity"/>
    <property type="evidence" value="ECO:0007669"/>
    <property type="project" value="UniProtKB-KW"/>
</dbReference>